<dbReference type="RefSeq" id="WP_189446962.1">
    <property type="nucleotide sequence ID" value="NZ_BMXY01000001.1"/>
</dbReference>
<accession>A0ABQ3BST5</accession>
<reference evidence="4" key="1">
    <citation type="journal article" date="2019" name="Int. J. Syst. Evol. Microbiol.">
        <title>The Global Catalogue of Microorganisms (GCM) 10K type strain sequencing project: providing services to taxonomists for standard genome sequencing and annotation.</title>
        <authorList>
            <consortium name="The Broad Institute Genomics Platform"/>
            <consortium name="The Broad Institute Genome Sequencing Center for Infectious Disease"/>
            <person name="Wu L."/>
            <person name="Ma J."/>
        </authorList>
    </citation>
    <scope>NUCLEOTIDE SEQUENCE [LARGE SCALE GENOMIC DNA]</scope>
    <source>
        <strain evidence="4">KCTC 22558</strain>
    </source>
</reference>
<proteinExistence type="predicted"/>
<evidence type="ECO:0000313" key="4">
    <source>
        <dbReference type="Proteomes" id="UP000643403"/>
    </source>
</evidence>
<dbReference type="Proteomes" id="UP000643403">
    <property type="component" value="Unassembled WGS sequence"/>
</dbReference>
<evidence type="ECO:0000259" key="2">
    <source>
        <dbReference type="Pfam" id="PF05065"/>
    </source>
</evidence>
<comment type="caution">
    <text evidence="3">The sequence shown here is derived from an EMBL/GenBank/DDBJ whole genome shotgun (WGS) entry which is preliminary data.</text>
</comment>
<dbReference type="Gene3D" id="3.30.2400.10">
    <property type="entry name" value="Major capsid protein gp5"/>
    <property type="match status" value="1"/>
</dbReference>
<dbReference type="Pfam" id="PF05065">
    <property type="entry name" value="Phage_capsid"/>
    <property type="match status" value="1"/>
</dbReference>
<dbReference type="Gene3D" id="3.30.2320.10">
    <property type="entry name" value="hypothetical protein PF0899 domain"/>
    <property type="match status" value="1"/>
</dbReference>
<dbReference type="InterPro" id="IPR054612">
    <property type="entry name" value="Phage_capsid-like_C"/>
</dbReference>
<protein>
    <submittedName>
        <fullName evidence="3">Nucleoid-structuring protein H-NS</fullName>
    </submittedName>
</protein>
<keyword evidence="4" id="KW-1185">Reference proteome</keyword>
<evidence type="ECO:0000256" key="1">
    <source>
        <dbReference type="ARBA" id="ARBA00004328"/>
    </source>
</evidence>
<comment type="subcellular location">
    <subcellularLocation>
        <location evidence="1">Virion</location>
    </subcellularLocation>
</comment>
<name>A0ABQ3BST5_9GAMM</name>
<dbReference type="SUPFAM" id="SSF56563">
    <property type="entry name" value="Major capsid protein gp5"/>
    <property type="match status" value="1"/>
</dbReference>
<sequence>MRNQNRMPAIDLGPAFDRYEASGLSRPNNVHAGASDEELIPAMVEAAKQFKATTQRVQEIEQRIAASGGAEVANRLATIEQIVARIDQGGGSGSAPAPRAWSDDLVANERFNAFVKEGAGKARFDVQAAVTSATGSGGDLVQRQRIGISNLPQRRLRVRDVLPVSSTTSNMLEFLKQKTRTNNAAMVAEGALKPESVLAWEAATAPVRTLATLLPATKQIFDDAPQFQSLVDNQLRYMLAEKEEAQLLMGDGTGQNLLGLFSQATAYSAPFDPAGTETMLDVLLLAMAQLAQTGYETDFIIVNPLDWTRMQMLKDGDGRYLGNGPFSDADVARLWQTPVVPTQGMTVDKFLVGSRLAGEIRDRQQAVVEISFDHEDFFARNMVMFRAEERLGLAVYRPEALIAGDFGNVT</sequence>
<dbReference type="NCBIfam" id="TIGR01554">
    <property type="entry name" value="major_cap_HK97"/>
    <property type="match status" value="1"/>
</dbReference>
<feature type="domain" description="Phage capsid-like C-terminal" evidence="2">
    <location>
        <begin position="137"/>
        <end position="406"/>
    </location>
</feature>
<dbReference type="InterPro" id="IPR024455">
    <property type="entry name" value="Phage_capsid"/>
</dbReference>
<evidence type="ECO:0000313" key="3">
    <source>
        <dbReference type="EMBL" id="GGZ56057.1"/>
    </source>
</evidence>
<gene>
    <name evidence="3" type="ORF">GCM10008101_06830</name>
</gene>
<dbReference type="EMBL" id="BMXY01000001">
    <property type="protein sequence ID" value="GGZ56057.1"/>
    <property type="molecule type" value="Genomic_DNA"/>
</dbReference>
<organism evidence="3 4">
    <name type="scientific">Cognatilysobacter xinjiangensis</name>
    <dbReference type="NCBI Taxonomy" id="546892"/>
    <lineage>
        <taxon>Bacteria</taxon>
        <taxon>Pseudomonadati</taxon>
        <taxon>Pseudomonadota</taxon>
        <taxon>Gammaproteobacteria</taxon>
        <taxon>Lysobacterales</taxon>
        <taxon>Lysobacteraceae</taxon>
        <taxon>Cognatilysobacter</taxon>
    </lineage>
</organism>